<dbReference type="PANTHER" id="PTHR45833:SF2">
    <property type="entry name" value="BIFUNCTIONAL HOMOCYSTEINE S-METHYLTRANSFERASE_5,10-METHYLENETETRAHYDROFOLATE REDUCTASE"/>
    <property type="match status" value="1"/>
</dbReference>
<keyword evidence="4" id="KW-1185">Reference proteome</keyword>
<reference evidence="4" key="1">
    <citation type="journal article" date="2020" name="Microbiol. Resour. Announc.">
        <title>Draft Genome Sequences of Thiorhodococcus mannitoliphagus and Thiorhodococcus minor, Purple Sulfur Photosynthetic Bacteria in the Gammaproteobacterial Family Chromatiaceae.</title>
        <authorList>
            <person name="Aviles F.A."/>
            <person name="Meyer T.E."/>
            <person name="Kyndt J.A."/>
        </authorList>
    </citation>
    <scope>NUCLEOTIDE SEQUENCE [LARGE SCALE GENOMIC DNA]</scope>
    <source>
        <strain evidence="4">DSM 18266</strain>
    </source>
</reference>
<dbReference type="GO" id="GO:0046872">
    <property type="term" value="F:metal ion binding"/>
    <property type="evidence" value="ECO:0007669"/>
    <property type="project" value="InterPro"/>
</dbReference>
<gene>
    <name evidence="3" type="ORF">G3480_14425</name>
</gene>
<evidence type="ECO:0000313" key="3">
    <source>
        <dbReference type="EMBL" id="NEX21491.1"/>
    </source>
</evidence>
<feature type="domain" description="B12-binding" evidence="1">
    <location>
        <begin position="105"/>
        <end position="229"/>
    </location>
</feature>
<dbReference type="InterPro" id="IPR036594">
    <property type="entry name" value="Meth_synthase_dom"/>
</dbReference>
<dbReference type="PROSITE" id="PS51337">
    <property type="entry name" value="B12_BINDING_NTER"/>
    <property type="match status" value="1"/>
</dbReference>
<dbReference type="Proteomes" id="UP000471640">
    <property type="component" value="Unassembled WGS sequence"/>
</dbReference>
<dbReference type="SMART" id="SM01018">
    <property type="entry name" value="B12-binding_2"/>
    <property type="match status" value="1"/>
</dbReference>
<dbReference type="GO" id="GO:0008705">
    <property type="term" value="F:methionine synthase activity"/>
    <property type="evidence" value="ECO:0007669"/>
    <property type="project" value="TreeGrafter"/>
</dbReference>
<dbReference type="SUPFAM" id="SSF52242">
    <property type="entry name" value="Cobalamin (vitamin B12)-binding domain"/>
    <property type="match status" value="1"/>
</dbReference>
<evidence type="ECO:0000259" key="1">
    <source>
        <dbReference type="PROSITE" id="PS51332"/>
    </source>
</evidence>
<dbReference type="EMBL" id="JAAIJR010000057">
    <property type="protein sequence ID" value="NEX21491.1"/>
    <property type="molecule type" value="Genomic_DNA"/>
</dbReference>
<name>A0A6P1DWX9_9GAMM</name>
<dbReference type="Pfam" id="PF02607">
    <property type="entry name" value="B12-binding_2"/>
    <property type="match status" value="1"/>
</dbReference>
<dbReference type="GO" id="GO:0005829">
    <property type="term" value="C:cytosol"/>
    <property type="evidence" value="ECO:0007669"/>
    <property type="project" value="TreeGrafter"/>
</dbReference>
<dbReference type="Pfam" id="PF02310">
    <property type="entry name" value="B12-binding"/>
    <property type="match status" value="1"/>
</dbReference>
<dbReference type="SUPFAM" id="SSF47644">
    <property type="entry name" value="Methionine synthase domain"/>
    <property type="match status" value="1"/>
</dbReference>
<dbReference type="Gene3D" id="3.40.50.280">
    <property type="entry name" value="Cobalamin-binding domain"/>
    <property type="match status" value="1"/>
</dbReference>
<dbReference type="InterPro" id="IPR036724">
    <property type="entry name" value="Cobalamin-bd_sf"/>
</dbReference>
<dbReference type="GO" id="GO:0031419">
    <property type="term" value="F:cobalamin binding"/>
    <property type="evidence" value="ECO:0007669"/>
    <property type="project" value="InterPro"/>
</dbReference>
<proteinExistence type="predicted"/>
<evidence type="ECO:0000313" key="4">
    <source>
        <dbReference type="Proteomes" id="UP000471640"/>
    </source>
</evidence>
<dbReference type="InterPro" id="IPR050554">
    <property type="entry name" value="Met_Synthase/Corrinoid"/>
</dbReference>
<feature type="domain" description="B12-binding N-terminal" evidence="2">
    <location>
        <begin position="6"/>
        <end position="99"/>
    </location>
</feature>
<dbReference type="AlphaFoldDB" id="A0A6P1DWX9"/>
<dbReference type="PROSITE" id="PS51332">
    <property type="entry name" value="B12_BINDING"/>
    <property type="match status" value="1"/>
</dbReference>
<dbReference type="InterPro" id="IPR006158">
    <property type="entry name" value="Cobalamin-bd"/>
</dbReference>
<sequence length="229" mass="25069">MPPNSTPDRPAMPSGPDALLTALLVLDRIQARALLDAARAESDPLTVIENLVRPALEEIGRRWEDGDCALSQVYMSGRICEELVEELLAQSSESEIPHAHALETTPPRLAIAVLEDHHLLGKQIVRTVLLAAGYKVIDYGRQDVDGLFERVRDDQIDILMVSTLMLPAALRVRVLMDRLGALSPRPRVVVGGAPYRFDEGLWREVGADAVGLSAGDVLQILERLSQADT</sequence>
<accession>A0A6P1DWX9</accession>
<comment type="caution">
    <text evidence="3">The sequence shown here is derived from an EMBL/GenBank/DDBJ whole genome shotgun (WGS) entry which is preliminary data.</text>
</comment>
<protein>
    <submittedName>
        <fullName evidence="3">Cobalamin-binding protein</fullName>
    </submittedName>
</protein>
<dbReference type="PANTHER" id="PTHR45833">
    <property type="entry name" value="METHIONINE SYNTHASE"/>
    <property type="match status" value="1"/>
</dbReference>
<evidence type="ECO:0000259" key="2">
    <source>
        <dbReference type="PROSITE" id="PS51337"/>
    </source>
</evidence>
<organism evidence="3 4">
    <name type="scientific">Thiorhodococcus mannitoliphagus</name>
    <dbReference type="NCBI Taxonomy" id="329406"/>
    <lineage>
        <taxon>Bacteria</taxon>
        <taxon>Pseudomonadati</taxon>
        <taxon>Pseudomonadota</taxon>
        <taxon>Gammaproteobacteria</taxon>
        <taxon>Chromatiales</taxon>
        <taxon>Chromatiaceae</taxon>
        <taxon>Thiorhodococcus</taxon>
    </lineage>
</organism>
<dbReference type="Gene3D" id="1.10.1240.10">
    <property type="entry name" value="Methionine synthase domain"/>
    <property type="match status" value="1"/>
</dbReference>
<dbReference type="InterPro" id="IPR003759">
    <property type="entry name" value="Cbl-bd_cap"/>
</dbReference>
<reference evidence="3 4" key="2">
    <citation type="submission" date="2020-02" db="EMBL/GenBank/DDBJ databases">
        <title>Genome sequences of Thiorhodococcus mannitoliphagus and Thiorhodococcus minor, purple sulfur photosynthetic bacteria in the gammaproteobacterial family, Chromatiaceae.</title>
        <authorList>
            <person name="Aviles F.A."/>
            <person name="Meyer T.E."/>
            <person name="Kyndt J.A."/>
        </authorList>
    </citation>
    <scope>NUCLEOTIDE SEQUENCE [LARGE SCALE GENOMIC DNA]</scope>
    <source>
        <strain evidence="3 4">DSM 18266</strain>
    </source>
</reference>